<dbReference type="OrthoDB" id="9814063at2"/>
<evidence type="ECO:0008006" key="3">
    <source>
        <dbReference type="Google" id="ProtNLM"/>
    </source>
</evidence>
<dbReference type="Proteomes" id="UP000243197">
    <property type="component" value="Chromosome"/>
</dbReference>
<reference evidence="1 2" key="1">
    <citation type="submission" date="2014-03" db="EMBL/GenBank/DDBJ databases">
        <title>complete genome sequence of Flavobacteriaceae bacterium JBKA-6.</title>
        <authorList>
            <person name="Takano T."/>
            <person name="Nakamura Y."/>
            <person name="Takuma S."/>
            <person name="Yasuike M."/>
            <person name="Matsuyama T."/>
            <person name="Sakai T."/>
            <person name="Fujiwara A."/>
            <person name="Kimoto K."/>
            <person name="Fukuda Y."/>
            <person name="Kondo H."/>
            <person name="Hirono I."/>
            <person name="Nakayasu C."/>
        </authorList>
    </citation>
    <scope>NUCLEOTIDE SEQUENCE [LARGE SCALE GENOMIC DNA]</scope>
    <source>
        <strain evidence="1 2">JBKA-6</strain>
    </source>
</reference>
<sequence length="413" mass="46354">MKKTFNNSLLVLITGLIIFSCRNDNVTADEEGEIYASKLVEIKSVIFSRKNNKISNGNELTELYRGLFVKKTPGKISQYTDEEEATLNSKISIVKNDIYVKVPYNQTLNIDKLGTLNATISFVKAPDNVILTEHPVSKISETVNSMSVEFPVTIKRYEFSHSNMLVGITKYIKFSKKVGSRNSKKIYKIHFKYDDNETKLSNCDLFPIDTKKDAKISNFSFTTDYKHNGPKVNNSYVCENIHSGSKSECSNLSKSIIVTPVLTKDITVNSGDSETNPIEMHFDGGVLSGSATIFNDTSKAFDVGHLNGDKMETGKTLPNFSFIADGSILPDGAFFSIEDLKGTNCNESFKQRICPRDPSKIFKVENQMPQADNGIVFKVVAQDGITQKFYKLIFKNKYDVYYLMEINKSTKKS</sequence>
<keyword evidence="2" id="KW-1185">Reference proteome</keyword>
<name>A0A1J1E2D2_9FLAO</name>
<accession>A0A1J1E2D2</accession>
<dbReference type="EMBL" id="AP014564">
    <property type="protein sequence ID" value="BAV94196.1"/>
    <property type="molecule type" value="Genomic_DNA"/>
</dbReference>
<organism evidence="1 2">
    <name type="scientific">Ichthyobacterium seriolicida</name>
    <dbReference type="NCBI Taxonomy" id="242600"/>
    <lineage>
        <taxon>Bacteria</taxon>
        <taxon>Pseudomonadati</taxon>
        <taxon>Bacteroidota</taxon>
        <taxon>Flavobacteriia</taxon>
        <taxon>Flavobacteriales</taxon>
        <taxon>Ichthyobacteriaceae</taxon>
        <taxon>Ichthyobacterium</taxon>
    </lineage>
</organism>
<dbReference type="PROSITE" id="PS51257">
    <property type="entry name" value="PROKAR_LIPOPROTEIN"/>
    <property type="match status" value="1"/>
</dbReference>
<evidence type="ECO:0000313" key="1">
    <source>
        <dbReference type="EMBL" id="BAV94196.1"/>
    </source>
</evidence>
<gene>
    <name evidence="1" type="ORF">JBKA6_0183</name>
</gene>
<dbReference type="KEGG" id="ise:JBKA6_0183"/>
<proteinExistence type="predicted"/>
<dbReference type="RefSeq" id="WP_096684902.1">
    <property type="nucleotide sequence ID" value="NZ_AP014564.1"/>
</dbReference>
<protein>
    <recommendedName>
        <fullName evidence="3">Lipoprotein</fullName>
    </recommendedName>
</protein>
<dbReference type="AlphaFoldDB" id="A0A1J1E2D2"/>
<evidence type="ECO:0000313" key="2">
    <source>
        <dbReference type="Proteomes" id="UP000243197"/>
    </source>
</evidence>